<organism evidence="1 2">
    <name type="scientific">Immersiella caudata</name>
    <dbReference type="NCBI Taxonomy" id="314043"/>
    <lineage>
        <taxon>Eukaryota</taxon>
        <taxon>Fungi</taxon>
        <taxon>Dikarya</taxon>
        <taxon>Ascomycota</taxon>
        <taxon>Pezizomycotina</taxon>
        <taxon>Sordariomycetes</taxon>
        <taxon>Sordariomycetidae</taxon>
        <taxon>Sordariales</taxon>
        <taxon>Lasiosphaeriaceae</taxon>
        <taxon>Immersiella</taxon>
    </lineage>
</organism>
<dbReference type="Proteomes" id="UP001175000">
    <property type="component" value="Unassembled WGS sequence"/>
</dbReference>
<comment type="caution">
    <text evidence="1">The sequence shown here is derived from an EMBL/GenBank/DDBJ whole genome shotgun (WGS) entry which is preliminary data.</text>
</comment>
<evidence type="ECO:0000313" key="1">
    <source>
        <dbReference type="EMBL" id="KAK0633873.1"/>
    </source>
</evidence>
<protein>
    <submittedName>
        <fullName evidence="1">Uncharacterized protein</fullName>
    </submittedName>
</protein>
<dbReference type="SUPFAM" id="SSF56112">
    <property type="entry name" value="Protein kinase-like (PK-like)"/>
    <property type="match status" value="1"/>
</dbReference>
<gene>
    <name evidence="1" type="ORF">B0T14DRAFT_533966</name>
</gene>
<name>A0AA39XH21_9PEZI</name>
<dbReference type="AlphaFoldDB" id="A0AA39XH21"/>
<dbReference type="EMBL" id="JAULSU010000001">
    <property type="protein sequence ID" value="KAK0633873.1"/>
    <property type="molecule type" value="Genomic_DNA"/>
</dbReference>
<dbReference type="InterPro" id="IPR011009">
    <property type="entry name" value="Kinase-like_dom_sf"/>
</dbReference>
<evidence type="ECO:0000313" key="2">
    <source>
        <dbReference type="Proteomes" id="UP001175000"/>
    </source>
</evidence>
<sequence>MDANAFLAPCPHVGSNEVELPKYRDPGEPEKYRLSAARLCAVKHEPPATPAFKTRYISALSSELAFECPHILLFDVQSSALAWLTARCVRFLPNFAQAWMRTAFVEWLLPNHAVLKMRKQGGEGAIVTELFETEAKVYDQLKPLQGVVVPRCYGQLRYNGSGALMLEHLGGISLLGNFQLLDRRVLVLNFERATLGLSGDERGFFMKTDIWDLADRYRDAQVYYRCKGLP</sequence>
<reference evidence="1" key="1">
    <citation type="submission" date="2023-06" db="EMBL/GenBank/DDBJ databases">
        <title>Genome-scale phylogeny and comparative genomics of the fungal order Sordariales.</title>
        <authorList>
            <consortium name="Lawrence Berkeley National Laboratory"/>
            <person name="Hensen N."/>
            <person name="Bonometti L."/>
            <person name="Westerberg I."/>
            <person name="Brannstrom I.O."/>
            <person name="Guillou S."/>
            <person name="Cros-Aarteil S."/>
            <person name="Calhoun S."/>
            <person name="Haridas S."/>
            <person name="Kuo A."/>
            <person name="Mondo S."/>
            <person name="Pangilinan J."/>
            <person name="Riley R."/>
            <person name="Labutti K."/>
            <person name="Andreopoulos B."/>
            <person name="Lipzen A."/>
            <person name="Chen C."/>
            <person name="Yanf M."/>
            <person name="Daum C."/>
            <person name="Ng V."/>
            <person name="Clum A."/>
            <person name="Steindorff A."/>
            <person name="Ohm R."/>
            <person name="Martin F."/>
            <person name="Silar P."/>
            <person name="Natvig D."/>
            <person name="Lalanne C."/>
            <person name="Gautier V."/>
            <person name="Ament-Velasquez S.L."/>
            <person name="Kruys A."/>
            <person name="Hutchinson M.I."/>
            <person name="Powell A.J."/>
            <person name="Barry K."/>
            <person name="Miller A.N."/>
            <person name="Grigoriev I.V."/>
            <person name="Debuchy R."/>
            <person name="Gladieux P."/>
            <person name="Thoren M.H."/>
            <person name="Johannesson H."/>
        </authorList>
    </citation>
    <scope>NUCLEOTIDE SEQUENCE</scope>
    <source>
        <strain evidence="1">CBS 606.72</strain>
    </source>
</reference>
<keyword evidence="2" id="KW-1185">Reference proteome</keyword>
<proteinExistence type="predicted"/>
<accession>A0AA39XH21</accession>